<dbReference type="EMBL" id="JAPDRQ010000092">
    <property type="protein sequence ID" value="KAJ9655633.1"/>
    <property type="molecule type" value="Genomic_DNA"/>
</dbReference>
<evidence type="ECO:0000313" key="2">
    <source>
        <dbReference type="Proteomes" id="UP001172386"/>
    </source>
</evidence>
<organism evidence="1 2">
    <name type="scientific">Neophaeococcomyces mojaviensis</name>
    <dbReference type="NCBI Taxonomy" id="3383035"/>
    <lineage>
        <taxon>Eukaryota</taxon>
        <taxon>Fungi</taxon>
        <taxon>Dikarya</taxon>
        <taxon>Ascomycota</taxon>
        <taxon>Pezizomycotina</taxon>
        <taxon>Eurotiomycetes</taxon>
        <taxon>Chaetothyriomycetidae</taxon>
        <taxon>Chaetothyriales</taxon>
        <taxon>Chaetothyriales incertae sedis</taxon>
        <taxon>Neophaeococcomyces</taxon>
    </lineage>
</organism>
<dbReference type="Proteomes" id="UP001172386">
    <property type="component" value="Unassembled WGS sequence"/>
</dbReference>
<gene>
    <name evidence="1" type="primary">PRP24</name>
    <name evidence="1" type="ORF">H2198_005531</name>
</gene>
<reference evidence="1" key="1">
    <citation type="submission" date="2022-10" db="EMBL/GenBank/DDBJ databases">
        <title>Culturing micro-colonial fungi from biological soil crusts in the Mojave desert and describing Neophaeococcomyces mojavensis, and introducing the new genera and species Taxawa tesnikishii.</title>
        <authorList>
            <person name="Kurbessoian T."/>
            <person name="Stajich J.E."/>
        </authorList>
    </citation>
    <scope>NUCLEOTIDE SEQUENCE</scope>
    <source>
        <strain evidence="1">JES_112</strain>
    </source>
</reference>
<accession>A0ACC3A5C7</accession>
<evidence type="ECO:0000313" key="1">
    <source>
        <dbReference type="EMBL" id="KAJ9655633.1"/>
    </source>
</evidence>
<keyword evidence="2" id="KW-1185">Reference proteome</keyword>
<protein>
    <submittedName>
        <fullName evidence="1">Splicing factor</fullName>
    </submittedName>
</protein>
<proteinExistence type="predicted"/>
<sequence>MDLKSILSPPEESSDSPASQQNTPAPAPAAPSPSPVPHKYVQRALSGSTVPSSRPKHVASPLSQSALSGSTLTGSTISSVFSAHVLSPHQHPYSSPLISPVPATPGTPHAQRTSSTQSMDTLADLASMQSHQPTKPGLLKTSSMDSIQSNDSASRFSIPQASLTSNPRASFDINMMETPKQTIRTDFSNTSVSDEHKARLHELATYLVDSPSAYESHVAMINTLHQAFINHVYPISTTGDALPRRDPTSFDLLDELRSSRSNMEKMFAVGEALWLDWLQDESMLARTTEERIDVIEKFRKAVDEEACSAKLWSAYGDWILECFRWANQDTGSTPLDEDTLVGKEIFTWQMVMETWQDAVDNTKNDLALSHLVWNKYIDLHITQSERSLSKDQANAILKLFEQRLRTPHLATDTTRQALSAFMNSHFSQEQYFEIMEDTSRIMKSALKTIDERSSYETQLEAAQLKGDRDTEYNVLIQYIEWEKTTNKRKKLNFELCNALYQRAELRFPADTALWDDHVAFVFENSESALVLLSRATKHCPWSGRLWTQYLLASDRQAQPYEDTEAIKHKATSTGILEAAGIEEVLKVHATWCSYLRRRAFRPDRDEDDVDIAEIGIRASMESLSSLGVKLGIGDNPDPSFRLQRIYINFLSESGRWDNARREFDNAVRDYGTSWRFWLRFYHWEMMRWRQFTSKDTDDEPLTGTSWPHLATAVLKLALEQDSLDYPEPVIETLVNHCEDYEDAEELHTCMLKVRRLEKVLTARRQIELVQSAEAAAVQQRQVAETTNDETDTMYSSKRKREVTDTEEILHDNFKRSKTEEASINAVEKTSLENSKRDREHATILVENLPEHVSEAKVRQYFSACGTVKTLKLLENGTSAIIELEDDQAAQYALSRDGQQFDDAIISVLLDTGSTVFLSNYSPTTDEKAIREMLSEYGEIISVRFPSLQGNKRRRFCYVQYKLPAEAQNAVNYLDGRDINGLHLTCKISNPAVKKPRQEISVNDGRTVFVGRLNFKAKEEEVKAAFAGYGSIELVRMPLHESMKNRNKGIAFVTFASPDEAQAALDMDGKKIKDREIKVEIAKDEQNRSVRQESVLSVTANSSTPAKLNGSVDAHLASPAPDLSSSTEPRSQRTIFLTQVPDTVNEARLRQVAAKHGSVIKCVLKTNHQGALVEYATVAQAGEAALALDGYEIDPGRQIRVVSENEMKTQKPEKKADTFASRPKPKSSAPAPASGFIKRPTQPGNRPRKGGNLGQRSALLHASNVSHEPDKDMEAHDGGTSSNTNVDQRKSNADFRALMVGNNA</sequence>
<comment type="caution">
    <text evidence="1">The sequence shown here is derived from an EMBL/GenBank/DDBJ whole genome shotgun (WGS) entry which is preliminary data.</text>
</comment>
<name>A0ACC3A5C7_9EURO</name>